<dbReference type="CDD" id="cd17574">
    <property type="entry name" value="REC_OmpR"/>
    <property type="match status" value="1"/>
</dbReference>
<feature type="domain" description="Response regulatory" evidence="8">
    <location>
        <begin position="4"/>
        <end position="120"/>
    </location>
</feature>
<keyword evidence="4 7" id="KW-0238">DNA-binding</keyword>
<dbReference type="AlphaFoldDB" id="A0A5C5Y6D0"/>
<accession>A0A5C5Y6D0</accession>
<dbReference type="EMBL" id="SJPL01000001">
    <property type="protein sequence ID" value="TWT70293.1"/>
    <property type="molecule type" value="Genomic_DNA"/>
</dbReference>
<dbReference type="PROSITE" id="PS51755">
    <property type="entry name" value="OMPR_PHOB"/>
    <property type="match status" value="1"/>
</dbReference>
<keyword evidence="5" id="KW-0804">Transcription</keyword>
<dbReference type="CDD" id="cd00383">
    <property type="entry name" value="trans_reg_C"/>
    <property type="match status" value="1"/>
</dbReference>
<dbReference type="InterPro" id="IPR011006">
    <property type="entry name" value="CheY-like_superfamily"/>
</dbReference>
<dbReference type="InterPro" id="IPR016032">
    <property type="entry name" value="Sig_transdc_resp-reg_C-effctor"/>
</dbReference>
<dbReference type="SMART" id="SM00448">
    <property type="entry name" value="REC"/>
    <property type="match status" value="1"/>
</dbReference>
<dbReference type="OrthoDB" id="272875at2"/>
<keyword evidence="2" id="KW-0902">Two-component regulatory system</keyword>
<comment type="caution">
    <text evidence="10">The sequence shown here is derived from an EMBL/GenBank/DDBJ whole genome shotgun (WGS) entry which is preliminary data.</text>
</comment>
<dbReference type="InterPro" id="IPR001867">
    <property type="entry name" value="OmpR/PhoB-type_DNA-bd"/>
</dbReference>
<dbReference type="SUPFAM" id="SSF46894">
    <property type="entry name" value="C-terminal effector domain of the bipartite response regulators"/>
    <property type="match status" value="1"/>
</dbReference>
<gene>
    <name evidence="10" type="primary">sphR</name>
    <name evidence="10" type="ORF">Pan14r_25980</name>
</gene>
<keyword evidence="3" id="KW-0805">Transcription regulation</keyword>
<evidence type="ECO:0000256" key="1">
    <source>
        <dbReference type="ARBA" id="ARBA00022553"/>
    </source>
</evidence>
<evidence type="ECO:0000259" key="9">
    <source>
        <dbReference type="PROSITE" id="PS51755"/>
    </source>
</evidence>
<dbReference type="InterPro" id="IPR039420">
    <property type="entry name" value="WalR-like"/>
</dbReference>
<evidence type="ECO:0000256" key="5">
    <source>
        <dbReference type="ARBA" id="ARBA00023163"/>
    </source>
</evidence>
<dbReference type="GO" id="GO:0000976">
    <property type="term" value="F:transcription cis-regulatory region binding"/>
    <property type="evidence" value="ECO:0007669"/>
    <property type="project" value="TreeGrafter"/>
</dbReference>
<dbReference type="SUPFAM" id="SSF52172">
    <property type="entry name" value="CheY-like"/>
    <property type="match status" value="1"/>
</dbReference>
<protein>
    <submittedName>
        <fullName evidence="10">Alkaline phosphatase synthesis transcriptional regulatory protein SphR</fullName>
    </submittedName>
</protein>
<feature type="DNA-binding region" description="OmpR/PhoB-type" evidence="7">
    <location>
        <begin position="139"/>
        <end position="238"/>
    </location>
</feature>
<dbReference type="Pfam" id="PF00072">
    <property type="entry name" value="Response_reg"/>
    <property type="match status" value="1"/>
</dbReference>
<dbReference type="Pfam" id="PF00486">
    <property type="entry name" value="Trans_reg_C"/>
    <property type="match status" value="1"/>
</dbReference>
<dbReference type="GO" id="GO:0005829">
    <property type="term" value="C:cytosol"/>
    <property type="evidence" value="ECO:0007669"/>
    <property type="project" value="TreeGrafter"/>
</dbReference>
<dbReference type="PANTHER" id="PTHR48111">
    <property type="entry name" value="REGULATOR OF RPOS"/>
    <property type="match status" value="1"/>
</dbReference>
<dbReference type="RefSeq" id="WP_145301374.1">
    <property type="nucleotide sequence ID" value="NZ_CP036319.1"/>
</dbReference>
<dbReference type="SMART" id="SM00862">
    <property type="entry name" value="Trans_reg_C"/>
    <property type="match status" value="1"/>
</dbReference>
<dbReference type="InterPro" id="IPR001789">
    <property type="entry name" value="Sig_transdc_resp-reg_receiver"/>
</dbReference>
<evidence type="ECO:0000256" key="2">
    <source>
        <dbReference type="ARBA" id="ARBA00023012"/>
    </source>
</evidence>
<organism evidence="10 11">
    <name type="scientific">Crateriforma conspicua</name>
    <dbReference type="NCBI Taxonomy" id="2527996"/>
    <lineage>
        <taxon>Bacteria</taxon>
        <taxon>Pseudomonadati</taxon>
        <taxon>Planctomycetota</taxon>
        <taxon>Planctomycetia</taxon>
        <taxon>Planctomycetales</taxon>
        <taxon>Planctomycetaceae</taxon>
        <taxon>Crateriforma</taxon>
    </lineage>
</organism>
<evidence type="ECO:0000256" key="4">
    <source>
        <dbReference type="ARBA" id="ARBA00023125"/>
    </source>
</evidence>
<proteinExistence type="predicted"/>
<name>A0A5C5Y6D0_9PLAN</name>
<sequence length="249" mass="28079">MRFHILVVEDEKHLAVGIKYNLEADSYRVTIAEDGQTALRIMESVGDSVDLVILDLMLPGMSGYTVCERLRSAGRTLPILMLSARTLAEDRTRGFDVGANQYMSKPFELDELLSRVKNLLHTGNGHHATEAPKPPPPALRQIEFGHVQVDFDTHECRAGDRDVRMTSKELRLLRYFVENPNRVISRAELLSEVWEMNGNLQTRAVDQFIARLRKIIEVDSGNPVHLLTVRDAGYRFVLNPEGKDEAEGG</sequence>
<feature type="domain" description="OmpR/PhoB-type" evidence="9">
    <location>
        <begin position="139"/>
        <end position="238"/>
    </location>
</feature>
<reference evidence="10 11" key="1">
    <citation type="submission" date="2019-02" db="EMBL/GenBank/DDBJ databases">
        <title>Deep-cultivation of Planctomycetes and their phenomic and genomic characterization uncovers novel biology.</title>
        <authorList>
            <person name="Wiegand S."/>
            <person name="Jogler M."/>
            <person name="Boedeker C."/>
            <person name="Pinto D."/>
            <person name="Vollmers J."/>
            <person name="Rivas-Marin E."/>
            <person name="Kohn T."/>
            <person name="Peeters S.H."/>
            <person name="Heuer A."/>
            <person name="Rast P."/>
            <person name="Oberbeckmann S."/>
            <person name="Bunk B."/>
            <person name="Jeske O."/>
            <person name="Meyerdierks A."/>
            <person name="Storesund J.E."/>
            <person name="Kallscheuer N."/>
            <person name="Luecker S."/>
            <person name="Lage O.M."/>
            <person name="Pohl T."/>
            <person name="Merkel B.J."/>
            <person name="Hornburger P."/>
            <person name="Mueller R.-W."/>
            <person name="Bruemmer F."/>
            <person name="Labrenz M."/>
            <person name="Spormann A.M."/>
            <person name="Op Den Camp H."/>
            <person name="Overmann J."/>
            <person name="Amann R."/>
            <person name="Jetten M.S.M."/>
            <person name="Mascher T."/>
            <person name="Medema M.H."/>
            <person name="Devos D.P."/>
            <person name="Kaster A.-K."/>
            <person name="Ovreas L."/>
            <person name="Rohde M."/>
            <person name="Galperin M.Y."/>
            <person name="Jogler C."/>
        </authorList>
    </citation>
    <scope>NUCLEOTIDE SEQUENCE [LARGE SCALE GENOMIC DNA]</scope>
    <source>
        <strain evidence="10 11">Pan14r</strain>
    </source>
</reference>
<dbReference type="Proteomes" id="UP000317238">
    <property type="component" value="Unassembled WGS sequence"/>
</dbReference>
<evidence type="ECO:0000313" key="10">
    <source>
        <dbReference type="EMBL" id="TWT70293.1"/>
    </source>
</evidence>
<dbReference type="GO" id="GO:0000156">
    <property type="term" value="F:phosphorelay response regulator activity"/>
    <property type="evidence" value="ECO:0007669"/>
    <property type="project" value="TreeGrafter"/>
</dbReference>
<evidence type="ECO:0000259" key="8">
    <source>
        <dbReference type="PROSITE" id="PS50110"/>
    </source>
</evidence>
<keyword evidence="11" id="KW-1185">Reference proteome</keyword>
<evidence type="ECO:0000313" key="11">
    <source>
        <dbReference type="Proteomes" id="UP000317238"/>
    </source>
</evidence>
<dbReference type="Gene3D" id="3.40.50.2300">
    <property type="match status" value="1"/>
</dbReference>
<evidence type="ECO:0000256" key="6">
    <source>
        <dbReference type="PROSITE-ProRule" id="PRU00169"/>
    </source>
</evidence>
<keyword evidence="1 6" id="KW-0597">Phosphoprotein</keyword>
<dbReference type="FunFam" id="3.40.50.2300:FF:000001">
    <property type="entry name" value="DNA-binding response regulator PhoB"/>
    <property type="match status" value="1"/>
</dbReference>
<dbReference type="GO" id="GO:0032993">
    <property type="term" value="C:protein-DNA complex"/>
    <property type="evidence" value="ECO:0007669"/>
    <property type="project" value="TreeGrafter"/>
</dbReference>
<evidence type="ECO:0000256" key="7">
    <source>
        <dbReference type="PROSITE-ProRule" id="PRU01091"/>
    </source>
</evidence>
<dbReference type="InterPro" id="IPR036388">
    <property type="entry name" value="WH-like_DNA-bd_sf"/>
</dbReference>
<evidence type="ECO:0000256" key="3">
    <source>
        <dbReference type="ARBA" id="ARBA00023015"/>
    </source>
</evidence>
<feature type="modified residue" description="4-aspartylphosphate" evidence="6">
    <location>
        <position position="55"/>
    </location>
</feature>
<dbReference type="PROSITE" id="PS50110">
    <property type="entry name" value="RESPONSE_REGULATORY"/>
    <property type="match status" value="1"/>
</dbReference>
<dbReference type="Gene3D" id="1.10.10.10">
    <property type="entry name" value="Winged helix-like DNA-binding domain superfamily/Winged helix DNA-binding domain"/>
    <property type="match status" value="1"/>
</dbReference>
<dbReference type="GO" id="GO:0006355">
    <property type="term" value="P:regulation of DNA-templated transcription"/>
    <property type="evidence" value="ECO:0007669"/>
    <property type="project" value="InterPro"/>
</dbReference>
<dbReference type="PANTHER" id="PTHR48111:SF21">
    <property type="entry name" value="DNA-BINDING DUAL MASTER TRANSCRIPTIONAL REGULATOR RPAA"/>
    <property type="match status" value="1"/>
</dbReference>